<evidence type="ECO:0000313" key="2">
    <source>
        <dbReference type="Proteomes" id="UP000184465"/>
    </source>
</evidence>
<dbReference type="InterPro" id="IPR015424">
    <property type="entry name" value="PyrdxlP-dep_Trfase"/>
</dbReference>
<dbReference type="Proteomes" id="UP000184465">
    <property type="component" value="Unassembled WGS sequence"/>
</dbReference>
<proteinExistence type="predicted"/>
<gene>
    <name evidence="1" type="ORF">SAMN02745912_00426</name>
</gene>
<protein>
    <submittedName>
        <fullName evidence="1">Uncharacterized protein</fullName>
    </submittedName>
</protein>
<dbReference type="SUPFAM" id="SSF53383">
    <property type="entry name" value="PLP-dependent transferases"/>
    <property type="match status" value="1"/>
</dbReference>
<dbReference type="AlphaFoldDB" id="A0A1M6KJ70"/>
<keyword evidence="2" id="KW-1185">Reference proteome</keyword>
<sequence length="150" mass="17737">MKKIIVKITSENDRSIKETYEKAKIEVPFFMTVDKNYDEYQLRDLIDVPEEAFLSRDSGSFKLDPKFIIWIIKYCKENNKGLAIIHNHFNNPTFSLNDLNAEKVIRKLANKYGVICFINGIISTRKYYFRIFNYNSLICFENSKVEIIKT</sequence>
<dbReference type="EMBL" id="FRAG01000003">
    <property type="protein sequence ID" value="SHJ58975.1"/>
    <property type="molecule type" value="Genomic_DNA"/>
</dbReference>
<reference evidence="1 2" key="1">
    <citation type="submission" date="2016-11" db="EMBL/GenBank/DDBJ databases">
        <authorList>
            <person name="Jaros S."/>
            <person name="Januszkiewicz K."/>
            <person name="Wedrychowicz H."/>
        </authorList>
    </citation>
    <scope>NUCLEOTIDE SEQUENCE [LARGE SCALE GENOMIC DNA]</scope>
    <source>
        <strain evidence="1 2">DSM 15212</strain>
    </source>
</reference>
<accession>A0A1M6KJ70</accession>
<dbReference type="STRING" id="1121301.SAMN02745912_00426"/>
<evidence type="ECO:0000313" key="1">
    <source>
        <dbReference type="EMBL" id="SHJ58975.1"/>
    </source>
</evidence>
<organism evidence="1 2">
    <name type="scientific">Paramaledivibacter caminithermalis (strain DSM 15212 / CIP 107654 / DViRD3)</name>
    <name type="common">Clostridium caminithermale</name>
    <dbReference type="NCBI Taxonomy" id="1121301"/>
    <lineage>
        <taxon>Bacteria</taxon>
        <taxon>Bacillati</taxon>
        <taxon>Bacillota</taxon>
        <taxon>Clostridia</taxon>
        <taxon>Peptostreptococcales</taxon>
        <taxon>Caminicellaceae</taxon>
        <taxon>Paramaledivibacter</taxon>
    </lineage>
</organism>
<name>A0A1M6KJ70_PARC5</name>
<dbReference type="RefSeq" id="WP_073146736.1">
    <property type="nucleotide sequence ID" value="NZ_FRAG01000003.1"/>
</dbReference>